<sequence length="94" mass="10861">MLRRCITFYCCGTSWLKAWFIDSPCSLSCRLKSRGRFLEHFPPPSSPPRRTDSEVQDRIMTGRSSAWKRVCEFLGSTRSILGSNKLLRLIKVSF</sequence>
<dbReference type="AlphaFoldDB" id="A0A2I0AT30"/>
<name>A0A2I0AT30_9ASPA</name>
<dbReference type="Proteomes" id="UP000236161">
    <property type="component" value="Unassembled WGS sequence"/>
</dbReference>
<reference evidence="1 2" key="1">
    <citation type="journal article" date="2017" name="Nature">
        <title>The Apostasia genome and the evolution of orchids.</title>
        <authorList>
            <person name="Zhang G.Q."/>
            <person name="Liu K.W."/>
            <person name="Li Z."/>
            <person name="Lohaus R."/>
            <person name="Hsiao Y.Y."/>
            <person name="Niu S.C."/>
            <person name="Wang J.Y."/>
            <person name="Lin Y.C."/>
            <person name="Xu Q."/>
            <person name="Chen L.J."/>
            <person name="Yoshida K."/>
            <person name="Fujiwara S."/>
            <person name="Wang Z.W."/>
            <person name="Zhang Y.Q."/>
            <person name="Mitsuda N."/>
            <person name="Wang M."/>
            <person name="Liu G.H."/>
            <person name="Pecoraro L."/>
            <person name="Huang H.X."/>
            <person name="Xiao X.J."/>
            <person name="Lin M."/>
            <person name="Wu X.Y."/>
            <person name="Wu W.L."/>
            <person name="Chen Y.Y."/>
            <person name="Chang S.B."/>
            <person name="Sakamoto S."/>
            <person name="Ohme-Takagi M."/>
            <person name="Yagi M."/>
            <person name="Zeng S.J."/>
            <person name="Shen C.Y."/>
            <person name="Yeh C.M."/>
            <person name="Luo Y.B."/>
            <person name="Tsai W.C."/>
            <person name="Van de Peer Y."/>
            <person name="Liu Z.J."/>
        </authorList>
    </citation>
    <scope>NUCLEOTIDE SEQUENCE [LARGE SCALE GENOMIC DNA]</scope>
    <source>
        <strain evidence="2">cv. Shenzhen</strain>
        <tissue evidence="1">Stem</tissue>
    </source>
</reference>
<evidence type="ECO:0000313" key="2">
    <source>
        <dbReference type="Proteomes" id="UP000236161"/>
    </source>
</evidence>
<organism evidence="1 2">
    <name type="scientific">Apostasia shenzhenica</name>
    <dbReference type="NCBI Taxonomy" id="1088818"/>
    <lineage>
        <taxon>Eukaryota</taxon>
        <taxon>Viridiplantae</taxon>
        <taxon>Streptophyta</taxon>
        <taxon>Embryophyta</taxon>
        <taxon>Tracheophyta</taxon>
        <taxon>Spermatophyta</taxon>
        <taxon>Magnoliopsida</taxon>
        <taxon>Liliopsida</taxon>
        <taxon>Asparagales</taxon>
        <taxon>Orchidaceae</taxon>
        <taxon>Apostasioideae</taxon>
        <taxon>Apostasia</taxon>
    </lineage>
</organism>
<dbReference type="EMBL" id="KZ451950">
    <property type="protein sequence ID" value="PKA58700.1"/>
    <property type="molecule type" value="Genomic_DNA"/>
</dbReference>
<evidence type="ECO:0000313" key="1">
    <source>
        <dbReference type="EMBL" id="PKA58700.1"/>
    </source>
</evidence>
<gene>
    <name evidence="1" type="ORF">AXF42_Ash000793</name>
</gene>
<keyword evidence="2" id="KW-1185">Reference proteome</keyword>
<protein>
    <submittedName>
        <fullName evidence="1">Uncharacterized protein</fullName>
    </submittedName>
</protein>
<accession>A0A2I0AT30</accession>
<proteinExistence type="predicted"/>